<dbReference type="Pfam" id="PF13163">
    <property type="entry name" value="DUF3999"/>
    <property type="match status" value="1"/>
</dbReference>
<keyword evidence="1" id="KW-0472">Membrane</keyword>
<evidence type="ECO:0000313" key="3">
    <source>
        <dbReference type="EMBL" id="MYM72570.1"/>
    </source>
</evidence>
<dbReference type="AlphaFoldDB" id="A0A7X4GZN6"/>
<comment type="caution">
    <text evidence="3">The sequence shown here is derived from an EMBL/GenBank/DDBJ whole genome shotgun (WGS) entry which is preliminary data.</text>
</comment>
<organism evidence="3 4">
    <name type="scientific">Duganella margarita</name>
    <dbReference type="NCBI Taxonomy" id="2692170"/>
    <lineage>
        <taxon>Bacteria</taxon>
        <taxon>Pseudomonadati</taxon>
        <taxon>Pseudomonadota</taxon>
        <taxon>Betaproteobacteria</taxon>
        <taxon>Burkholderiales</taxon>
        <taxon>Oxalobacteraceae</taxon>
        <taxon>Telluria group</taxon>
        <taxon>Duganella</taxon>
    </lineage>
</organism>
<keyword evidence="1" id="KW-0812">Transmembrane</keyword>
<evidence type="ECO:0000313" key="4">
    <source>
        <dbReference type="Proteomes" id="UP000469734"/>
    </source>
</evidence>
<feature type="chain" id="PRO_5031256520" evidence="2">
    <location>
        <begin position="20"/>
        <end position="472"/>
    </location>
</feature>
<dbReference type="RefSeq" id="WP_161050024.1">
    <property type="nucleotide sequence ID" value="NZ_WWCR01000008.1"/>
</dbReference>
<keyword evidence="1" id="KW-1133">Transmembrane helix</keyword>
<protein>
    <submittedName>
        <fullName evidence="3">DUF3999 family protein</fullName>
    </submittedName>
</protein>
<dbReference type="Proteomes" id="UP000469734">
    <property type="component" value="Unassembled WGS sequence"/>
</dbReference>
<feature type="transmembrane region" description="Helical" evidence="1">
    <location>
        <begin position="441"/>
        <end position="462"/>
    </location>
</feature>
<keyword evidence="2" id="KW-0732">Signal</keyword>
<dbReference type="InterPro" id="IPR025060">
    <property type="entry name" value="DUF3999"/>
</dbReference>
<accession>A0A7X4GZN6</accession>
<proteinExistence type="predicted"/>
<name>A0A7X4GZN6_9BURK</name>
<reference evidence="3 4" key="1">
    <citation type="submission" date="2019-12" db="EMBL/GenBank/DDBJ databases">
        <title>Novel species isolated from a subtropical stream in China.</title>
        <authorList>
            <person name="Lu H."/>
        </authorList>
    </citation>
    <scope>NUCLEOTIDE SEQUENCE [LARGE SCALE GENOMIC DNA]</scope>
    <source>
        <strain evidence="3 4">FT134W</strain>
    </source>
</reference>
<evidence type="ECO:0000256" key="2">
    <source>
        <dbReference type="SAM" id="SignalP"/>
    </source>
</evidence>
<sequence length="472" mass="50355">MKKILIAACAGTLMTAAYASDTPQDYTHVLPLTTSARQGVLQLRLPKDVYLHARSPMLDDLRVFDASGALQPFALRTPGAEARISHRDRPLTIFPLTSAAGPASRLDLDVSTTTDGRLVSVKLKPEAGNGVSTAATPQLAALVLDLGKDAANLPVDALRFTLPAGTQEYSAQVWLETSNDMKQWDTVGAAELNWLVNKDAQTLSNDRLAFDARSFRYARLSWRSGTPLQFASITAEQPTQTITTLPAEQLLIQPTAGKQPQDLLYATPPAIAPLKAGLQFSDNNAVLAGTLGVYRELPARQAGQGANWRFDPLVSATFYRILQGDQVRSSGDVDVPPVHATQWVLRTSVPSPLKPALRLSWQPATLVFLASGNGPYTLAVGRASATPVARDLSQVAPGFSDAEVQKLEQVSAGPAVQQQGSGVQDASSALAAATAAQRRLIVLWGVLLLGVGVLGFMVWRLVRSSRSTPPAS</sequence>
<gene>
    <name evidence="3" type="ORF">GTP56_10205</name>
</gene>
<feature type="signal peptide" evidence="2">
    <location>
        <begin position="1"/>
        <end position="19"/>
    </location>
</feature>
<evidence type="ECO:0000256" key="1">
    <source>
        <dbReference type="SAM" id="Phobius"/>
    </source>
</evidence>
<dbReference type="EMBL" id="WWCR01000008">
    <property type="protein sequence ID" value="MYM72570.1"/>
    <property type="molecule type" value="Genomic_DNA"/>
</dbReference>